<feature type="transmembrane region" description="Helical" evidence="6">
    <location>
        <begin position="67"/>
        <end position="84"/>
    </location>
</feature>
<feature type="transmembrane region" description="Helical" evidence="6">
    <location>
        <begin position="35"/>
        <end position="55"/>
    </location>
</feature>
<proteinExistence type="inferred from homology"/>
<evidence type="ECO:0000256" key="2">
    <source>
        <dbReference type="ARBA" id="ARBA00009190"/>
    </source>
</evidence>
<accession>A0A1G9FKF3</accession>
<keyword evidence="3 6" id="KW-0812">Transmembrane</keyword>
<dbReference type="InterPro" id="IPR001727">
    <property type="entry name" value="GDT1-like"/>
</dbReference>
<comment type="subcellular location">
    <subcellularLocation>
        <location evidence="1 6">Membrane</location>
        <topology evidence="1 6">Multi-pass membrane protein</topology>
    </subcellularLocation>
</comment>
<evidence type="ECO:0000256" key="5">
    <source>
        <dbReference type="ARBA" id="ARBA00023136"/>
    </source>
</evidence>
<keyword evidence="4 6" id="KW-1133">Transmembrane helix</keyword>
<evidence type="ECO:0000313" key="7">
    <source>
        <dbReference type="EMBL" id="SDK88860.1"/>
    </source>
</evidence>
<evidence type="ECO:0000256" key="4">
    <source>
        <dbReference type="ARBA" id="ARBA00022989"/>
    </source>
</evidence>
<feature type="transmembrane region" description="Helical" evidence="6">
    <location>
        <begin position="96"/>
        <end position="114"/>
    </location>
</feature>
<dbReference type="EMBL" id="FNGI01000001">
    <property type="protein sequence ID" value="SDK88860.1"/>
    <property type="molecule type" value="Genomic_DNA"/>
</dbReference>
<dbReference type="Proteomes" id="UP000198654">
    <property type="component" value="Unassembled WGS sequence"/>
</dbReference>
<sequence length="192" mass="20766">MDALLTSILAVGLAEIGDKTQLLTLLLVARYRRPWPILTAICGATLINHGVSAWLGAELITLIDERLMSLLLGAAFVGVGLWLLKPDGEETLEAGPPGRGVFFTAFVLFFLAEIGDKTQIATLLLGAQFADVLAVTVGTTLGMLAANAPVLWLGQRFCQRLPVRWIQRLASLIFIMLGIWALLFEAHALSGW</sequence>
<comment type="similarity">
    <text evidence="2 6">Belongs to the GDT1 family.</text>
</comment>
<gene>
    <name evidence="7" type="ORF">SAMN05661010_00434</name>
</gene>
<dbReference type="Pfam" id="PF01169">
    <property type="entry name" value="GDT1"/>
    <property type="match status" value="2"/>
</dbReference>
<dbReference type="OrthoDB" id="9801356at2"/>
<reference evidence="7 8" key="1">
    <citation type="submission" date="2016-10" db="EMBL/GenBank/DDBJ databases">
        <authorList>
            <person name="de Groot N.N."/>
        </authorList>
    </citation>
    <scope>NUCLEOTIDE SEQUENCE [LARGE SCALE GENOMIC DNA]</scope>
    <source>
        <strain evidence="7 8">DSM 14789</strain>
    </source>
</reference>
<feature type="transmembrane region" description="Helical" evidence="6">
    <location>
        <begin position="121"/>
        <end position="145"/>
    </location>
</feature>
<evidence type="ECO:0000313" key="8">
    <source>
        <dbReference type="Proteomes" id="UP000198654"/>
    </source>
</evidence>
<dbReference type="GO" id="GO:0046873">
    <property type="term" value="F:metal ion transmembrane transporter activity"/>
    <property type="evidence" value="ECO:0007669"/>
    <property type="project" value="InterPro"/>
</dbReference>
<organism evidence="7 8">
    <name type="scientific">Modicisalibacter muralis</name>
    <dbReference type="NCBI Taxonomy" id="119000"/>
    <lineage>
        <taxon>Bacteria</taxon>
        <taxon>Pseudomonadati</taxon>
        <taxon>Pseudomonadota</taxon>
        <taxon>Gammaproteobacteria</taxon>
        <taxon>Oceanospirillales</taxon>
        <taxon>Halomonadaceae</taxon>
        <taxon>Modicisalibacter</taxon>
    </lineage>
</organism>
<protein>
    <recommendedName>
        <fullName evidence="6">GDT1 family protein</fullName>
    </recommendedName>
</protein>
<dbReference type="STRING" id="119000.SAMN05661010_00434"/>
<dbReference type="PANTHER" id="PTHR12608">
    <property type="entry name" value="TRANSMEMBRANE PROTEIN HTP-1 RELATED"/>
    <property type="match status" value="1"/>
</dbReference>
<dbReference type="PANTHER" id="PTHR12608:SF1">
    <property type="entry name" value="TRANSMEMBRANE PROTEIN 165"/>
    <property type="match status" value="1"/>
</dbReference>
<evidence type="ECO:0000256" key="6">
    <source>
        <dbReference type="RuleBase" id="RU365102"/>
    </source>
</evidence>
<dbReference type="GO" id="GO:0016020">
    <property type="term" value="C:membrane"/>
    <property type="evidence" value="ECO:0007669"/>
    <property type="project" value="UniProtKB-SubCell"/>
</dbReference>
<evidence type="ECO:0000256" key="1">
    <source>
        <dbReference type="ARBA" id="ARBA00004141"/>
    </source>
</evidence>
<keyword evidence="8" id="KW-1185">Reference proteome</keyword>
<evidence type="ECO:0000256" key="3">
    <source>
        <dbReference type="ARBA" id="ARBA00022692"/>
    </source>
</evidence>
<dbReference type="RefSeq" id="WP_089725054.1">
    <property type="nucleotide sequence ID" value="NZ_FNGI01000001.1"/>
</dbReference>
<dbReference type="AlphaFoldDB" id="A0A1G9FKF3"/>
<feature type="transmembrane region" description="Helical" evidence="6">
    <location>
        <begin position="165"/>
        <end position="184"/>
    </location>
</feature>
<name>A0A1G9FKF3_9GAMM</name>
<keyword evidence="5 6" id="KW-0472">Membrane</keyword>